<dbReference type="EMBL" id="VXIV02001260">
    <property type="protein sequence ID" value="KAF6033688.1"/>
    <property type="molecule type" value="Genomic_DNA"/>
</dbReference>
<name>A0A7J7K7T4_BUGNE</name>
<dbReference type="CDD" id="cd02440">
    <property type="entry name" value="AdoMet_MTases"/>
    <property type="match status" value="1"/>
</dbReference>
<evidence type="ECO:0000256" key="7">
    <source>
        <dbReference type="SAM" id="MobiDB-lite"/>
    </source>
</evidence>
<dbReference type="EC" id="2.1.1.35" evidence="4"/>
<accession>A0A7J7K7T4</accession>
<evidence type="ECO:0000256" key="4">
    <source>
        <dbReference type="ARBA" id="ARBA00033763"/>
    </source>
</evidence>
<evidence type="ECO:0000256" key="2">
    <source>
        <dbReference type="ARBA" id="ARBA00022679"/>
    </source>
</evidence>
<keyword evidence="3 6" id="KW-0949">S-adenosyl-L-methionine</keyword>
<dbReference type="PANTHER" id="PTHR45904">
    <property type="entry name" value="TRNA (URACIL-5-)-METHYLTRANSFERASE"/>
    <property type="match status" value="1"/>
</dbReference>
<evidence type="ECO:0000256" key="1">
    <source>
        <dbReference type="ARBA" id="ARBA00022603"/>
    </source>
</evidence>
<dbReference type="SUPFAM" id="SSF54928">
    <property type="entry name" value="RNA-binding domain, RBD"/>
    <property type="match status" value="1"/>
</dbReference>
<dbReference type="Gene3D" id="3.40.50.150">
    <property type="entry name" value="Vaccinia Virus protein VP39"/>
    <property type="match status" value="1"/>
</dbReference>
<dbReference type="OrthoDB" id="10250660at2759"/>
<reference evidence="9" key="1">
    <citation type="submission" date="2020-06" db="EMBL/GenBank/DDBJ databases">
        <title>Draft genome of Bugula neritina, a colonial animal packing powerful symbionts and potential medicines.</title>
        <authorList>
            <person name="Rayko M."/>
        </authorList>
    </citation>
    <scope>NUCLEOTIDE SEQUENCE [LARGE SCALE GENOMIC DNA]</scope>
    <source>
        <strain evidence="9">Kwan_BN1</strain>
    </source>
</reference>
<dbReference type="Proteomes" id="UP000593567">
    <property type="component" value="Unassembled WGS sequence"/>
</dbReference>
<dbReference type="PANTHER" id="PTHR45904:SF2">
    <property type="entry name" value="TRNA (URACIL-5-)-METHYLTRANSFERASE HOMOLOG A"/>
    <property type="match status" value="1"/>
</dbReference>
<dbReference type="SUPFAM" id="SSF53335">
    <property type="entry name" value="S-adenosyl-L-methionine-dependent methyltransferases"/>
    <property type="match status" value="1"/>
</dbReference>
<dbReference type="GO" id="GO:0032259">
    <property type="term" value="P:methylation"/>
    <property type="evidence" value="ECO:0007669"/>
    <property type="project" value="UniProtKB-KW"/>
</dbReference>
<comment type="caution">
    <text evidence="6">Lacks conserved residue(s) required for the propagation of feature annotation.</text>
</comment>
<feature type="compositionally biased region" description="Polar residues" evidence="7">
    <location>
        <begin position="15"/>
        <end position="45"/>
    </location>
</feature>
<sequence>MATPKGSLSKDGDESNVNTAISSDQGSGAVASQNQPDISTNTSTLAKDGDILQDTLADHTAVEDNSKAEKPVLYSTENFKIRIGNIHPRSAHSQIKQKLTSLKLKPKKIKKMDKCDWAFATFCCEEDRQNAMKVLEGLQWRGKTLYVKKAEAATDPLLNRKRRADESDDAGVAKQQKVKLTADEYREKLLSKTCPLWNMSYNDQLKHKEDKIKNILSSLKQEMMKAYKDSKLPKSEYPNTDYKDLLLPIKPSPQTDGYRNKCEFTVGRHPISDEVTVGYRLGEYREGTVAVLEPTHSPNTSQAMKDVAFSFQDFVRQSAYAPFDPVSQQGHWVWLLVRETTLGGLMVMPTFVGEGLSQEELEGVKSNILKYYTEGDGKSFSVTSLYISISPRQKKSETETPPPVHLYGDETIEEQLLGLKFQISPSAFFQVNKEGAEVLYSAISEFAELTDDSSTVLDVCCGTGTIGMLLASHAKKVVGIELVPQAVSDAEKNAKLNGVENISFKCGKAEAVLPELMNSMRSEEPVAIVDPPRAGLNREVLSSLRKSPSLTKLVYVSCEPRSALKNFVELMRPPSKRWRGDPFKLVKLLPVDMFPFSQQCELVLLFEREPPTSQDSG</sequence>
<feature type="domain" description="Methyltransferase" evidence="8">
    <location>
        <begin position="451"/>
        <end position="516"/>
    </location>
</feature>
<keyword evidence="10" id="KW-1185">Reference proteome</keyword>
<dbReference type="PROSITE" id="PS51687">
    <property type="entry name" value="SAM_MT_RNA_M5U"/>
    <property type="match status" value="1"/>
</dbReference>
<dbReference type="InterPro" id="IPR045850">
    <property type="entry name" value="TRM2_met"/>
</dbReference>
<comment type="similarity">
    <text evidence="6">Belongs to the class I-like SAM-binding methyltransferase superfamily. RNA M5U methyltransferase family.</text>
</comment>
<comment type="caution">
    <text evidence="9">The sequence shown here is derived from an EMBL/GenBank/DDBJ whole genome shotgun (WGS) entry which is preliminary data.</text>
</comment>
<feature type="region of interest" description="Disordered" evidence="7">
    <location>
        <begin position="1"/>
        <end position="46"/>
    </location>
</feature>
<dbReference type="GO" id="GO:0030697">
    <property type="term" value="F:tRNA (uracil(54)-C5)-methyltransferase activity, S-adenosyl methionine-dependent"/>
    <property type="evidence" value="ECO:0007669"/>
    <property type="project" value="UniProtKB-EC"/>
</dbReference>
<gene>
    <name evidence="9" type="ORF">EB796_008006</name>
</gene>
<evidence type="ECO:0000313" key="10">
    <source>
        <dbReference type="Proteomes" id="UP000593567"/>
    </source>
</evidence>
<dbReference type="AlphaFoldDB" id="A0A7J7K7T4"/>
<dbReference type="GO" id="GO:0006396">
    <property type="term" value="P:RNA processing"/>
    <property type="evidence" value="ECO:0007669"/>
    <property type="project" value="InterPro"/>
</dbReference>
<feature type="binding site" evidence="6">
    <location>
        <position position="481"/>
    </location>
    <ligand>
        <name>S-adenosyl-L-methionine</name>
        <dbReference type="ChEBI" id="CHEBI:59789"/>
    </ligand>
</feature>
<dbReference type="Pfam" id="PF13847">
    <property type="entry name" value="Methyltransf_31"/>
    <property type="match status" value="1"/>
</dbReference>
<dbReference type="InterPro" id="IPR035979">
    <property type="entry name" value="RBD_domain_sf"/>
</dbReference>
<comment type="catalytic activity">
    <reaction evidence="5">
        <text>uridine(54) in tRNA + S-adenosyl-L-methionine = 5-methyluridine(54) in tRNA + S-adenosyl-L-homocysteine + H(+)</text>
        <dbReference type="Rhea" id="RHEA:42712"/>
        <dbReference type="Rhea" id="RHEA-COMP:10167"/>
        <dbReference type="Rhea" id="RHEA-COMP:10193"/>
        <dbReference type="ChEBI" id="CHEBI:15378"/>
        <dbReference type="ChEBI" id="CHEBI:57856"/>
        <dbReference type="ChEBI" id="CHEBI:59789"/>
        <dbReference type="ChEBI" id="CHEBI:65315"/>
        <dbReference type="ChEBI" id="CHEBI:74447"/>
        <dbReference type="EC" id="2.1.1.35"/>
    </reaction>
    <physiologicalReaction direction="left-to-right" evidence="5">
        <dbReference type="Rhea" id="RHEA:42713"/>
    </physiologicalReaction>
</comment>
<feature type="binding site" evidence="6">
    <location>
        <position position="430"/>
    </location>
    <ligand>
        <name>S-adenosyl-L-methionine</name>
        <dbReference type="ChEBI" id="CHEBI:59789"/>
    </ligand>
</feature>
<evidence type="ECO:0000313" key="9">
    <source>
        <dbReference type="EMBL" id="KAF6033688.1"/>
    </source>
</evidence>
<organism evidence="9 10">
    <name type="scientific">Bugula neritina</name>
    <name type="common">Brown bryozoan</name>
    <name type="synonym">Sertularia neritina</name>
    <dbReference type="NCBI Taxonomy" id="10212"/>
    <lineage>
        <taxon>Eukaryota</taxon>
        <taxon>Metazoa</taxon>
        <taxon>Spiralia</taxon>
        <taxon>Lophotrochozoa</taxon>
        <taxon>Bryozoa</taxon>
        <taxon>Gymnolaemata</taxon>
        <taxon>Cheilostomatida</taxon>
        <taxon>Flustrina</taxon>
        <taxon>Buguloidea</taxon>
        <taxon>Bugulidae</taxon>
        <taxon>Bugula</taxon>
    </lineage>
</organism>
<keyword evidence="1 6" id="KW-0489">Methyltransferase</keyword>
<dbReference type="GO" id="GO:0003723">
    <property type="term" value="F:RNA binding"/>
    <property type="evidence" value="ECO:0007669"/>
    <property type="project" value="TreeGrafter"/>
</dbReference>
<dbReference type="Gene3D" id="2.40.50.1070">
    <property type="match status" value="1"/>
</dbReference>
<evidence type="ECO:0000259" key="8">
    <source>
        <dbReference type="Pfam" id="PF13847"/>
    </source>
</evidence>
<evidence type="ECO:0000256" key="3">
    <source>
        <dbReference type="ARBA" id="ARBA00022691"/>
    </source>
</evidence>
<keyword evidence="2 6" id="KW-0808">Transferase</keyword>
<dbReference type="InterPro" id="IPR025714">
    <property type="entry name" value="Methyltranfer_dom"/>
</dbReference>
<dbReference type="InterPro" id="IPR029063">
    <property type="entry name" value="SAM-dependent_MTases_sf"/>
</dbReference>
<protein>
    <recommendedName>
        <fullName evidence="4">tRNA (uracil(54)-C(5))-methyltransferase</fullName>
        <ecNumber evidence="4">2.1.1.35</ecNumber>
    </recommendedName>
</protein>
<dbReference type="InterPro" id="IPR010280">
    <property type="entry name" value="U5_MeTrfase_fam"/>
</dbReference>
<evidence type="ECO:0000256" key="5">
    <source>
        <dbReference type="ARBA" id="ARBA00047278"/>
    </source>
</evidence>
<feature type="binding site" evidence="6">
    <location>
        <position position="530"/>
    </location>
    <ligand>
        <name>S-adenosyl-L-methionine</name>
        <dbReference type="ChEBI" id="CHEBI:59789"/>
    </ligand>
</feature>
<feature type="active site" description="Nucleophile" evidence="6">
    <location>
        <position position="558"/>
    </location>
</feature>
<evidence type="ECO:0000256" key="6">
    <source>
        <dbReference type="PROSITE-ProRule" id="PRU01024"/>
    </source>
</evidence>
<proteinExistence type="inferred from homology"/>